<dbReference type="RefSeq" id="WP_301130131.1">
    <property type="nucleotide sequence ID" value="NZ_JAUHPV010000010.1"/>
</dbReference>
<name>A0ABT8G4H2_9MICO</name>
<reference evidence="2" key="1">
    <citation type="submission" date="2023-06" db="EMBL/GenBank/DDBJ databases">
        <title>SYSU T00b26.</title>
        <authorList>
            <person name="Gao L."/>
            <person name="Fang B.-Z."/>
            <person name="Li W.-J."/>
        </authorList>
    </citation>
    <scope>NUCLEOTIDE SEQUENCE</scope>
    <source>
        <strain evidence="2">SYSU T00b26</strain>
    </source>
</reference>
<dbReference type="Proteomes" id="UP001172738">
    <property type="component" value="Unassembled WGS sequence"/>
</dbReference>
<keyword evidence="3" id="KW-1185">Reference proteome</keyword>
<feature type="signal peptide" evidence="1">
    <location>
        <begin position="1"/>
        <end position="36"/>
    </location>
</feature>
<keyword evidence="1" id="KW-0732">Signal</keyword>
<dbReference type="Pfam" id="PF08310">
    <property type="entry name" value="LGFP"/>
    <property type="match status" value="3"/>
</dbReference>
<dbReference type="EMBL" id="JAUHPV010000010">
    <property type="protein sequence ID" value="MDN4474044.1"/>
    <property type="molecule type" value="Genomic_DNA"/>
</dbReference>
<comment type="caution">
    <text evidence="2">The sequence shown here is derived from an EMBL/GenBank/DDBJ whole genome shotgun (WGS) entry which is preliminary data.</text>
</comment>
<evidence type="ECO:0000256" key="1">
    <source>
        <dbReference type="SAM" id="SignalP"/>
    </source>
</evidence>
<evidence type="ECO:0000313" key="3">
    <source>
        <dbReference type="Proteomes" id="UP001172738"/>
    </source>
</evidence>
<dbReference type="InterPro" id="IPR013207">
    <property type="entry name" value="LGFP"/>
</dbReference>
<gene>
    <name evidence="2" type="ORF">QQX04_13670</name>
</gene>
<evidence type="ECO:0000313" key="2">
    <source>
        <dbReference type="EMBL" id="MDN4474044.1"/>
    </source>
</evidence>
<proteinExistence type="predicted"/>
<accession>A0ABT8G4H2</accession>
<sequence>MRPTFAAGRLHRWAATILTAVMAVTVLAVTPTTAQAADASDFDPGYIISDELFFDGDSMTAAQIDWFIDSKNPGCAIGRTCIENYRENVTSKSATSYYGCAAISAASNQTAGQIIAKVAKACDISPRAIMVILQKEQSLITSTAPSTRAFAYAMGAGCPDTAPCDEDYAGFYEQVYYGAKLLKGYTLPHSTHYNRYAAGTTSSIYYNPRQSCGSKSVFVANQATHALYVYTPYTPNAAALNNLYGTGDSCSAYGNRNFWRLYTDWFGSTTVPGAGQVEAKWAEEGGADGWLGDKVGDLEQYSDNGGGLVQAFDGGYIVWSKKYGAHVVWGAVLNFWRARGGPESNLGWPREDNTRTSTGVGGRHQLFAGGLVVATGEYGTYKVYGNAYKRYVWTALTEGSLGYPLSNLYRDPVSDLQAQDFEGGTIFLDGGDSTWVPNELREKVDASGGLTGTYGWAELPRRYGADGWYQEYDAAMLTWNEERGAISVFGGMYRAWLSYGGPDGALGWPTTGMGRETGSGAAVQDFEHGTIYVTGGSKGWVSPEFAEMYARSGGPSGVYGWPGNGGIEDPSNGGGVRQEFARATLTKTEAGEVISVFGGMYRAWQALGGPSGELGWPVSSLYKDAATGLSAQDYQHGTLYTSGSTYGWIGSEFVPFVSEAGGVTGNYGWPTGAPVESTANGGGMSQTFRSAVLTWTEESGVQSVFGGLKNAWLAYGAESGVLGWPTSGLYRDPEHGFAMQDFQHGTLVTSGSRRAWIPAQISTAVAEAGGLGGSLGWPTAAPYVGDDAVSMTFPGGTVTWTEATGAVVTLG</sequence>
<organism evidence="2 3">
    <name type="scientific">Demequina zhanjiangensis</name>
    <dbReference type="NCBI Taxonomy" id="3051659"/>
    <lineage>
        <taxon>Bacteria</taxon>
        <taxon>Bacillati</taxon>
        <taxon>Actinomycetota</taxon>
        <taxon>Actinomycetes</taxon>
        <taxon>Micrococcales</taxon>
        <taxon>Demequinaceae</taxon>
        <taxon>Demequina</taxon>
    </lineage>
</organism>
<evidence type="ECO:0008006" key="4">
    <source>
        <dbReference type="Google" id="ProtNLM"/>
    </source>
</evidence>
<feature type="chain" id="PRO_5045565715" description="LGFP repeat-containing protein" evidence="1">
    <location>
        <begin position="37"/>
        <end position="811"/>
    </location>
</feature>
<protein>
    <recommendedName>
        <fullName evidence="4">LGFP repeat-containing protein</fullName>
    </recommendedName>
</protein>